<dbReference type="SUPFAM" id="SSF52343">
    <property type="entry name" value="Ferredoxin reductase-like, C-terminal NADP-linked domain"/>
    <property type="match status" value="1"/>
</dbReference>
<dbReference type="AlphaFoldDB" id="A0A5C6FDK5"/>
<dbReference type="Pfam" id="PF00175">
    <property type="entry name" value="NAD_binding_1"/>
    <property type="match status" value="1"/>
</dbReference>
<evidence type="ECO:0000256" key="3">
    <source>
        <dbReference type="ARBA" id="ARBA00022714"/>
    </source>
</evidence>
<dbReference type="InterPro" id="IPR012675">
    <property type="entry name" value="Beta-grasp_dom_sf"/>
</dbReference>
<keyword evidence="3" id="KW-0001">2Fe-2S</keyword>
<dbReference type="InterPro" id="IPR036010">
    <property type="entry name" value="2Fe-2S_ferredoxin-like_sf"/>
</dbReference>
<keyword evidence="8" id="KW-0411">Iron-sulfur</keyword>
<dbReference type="PANTHER" id="PTHR47354">
    <property type="entry name" value="NADH OXIDOREDUCTASE HCR"/>
    <property type="match status" value="1"/>
</dbReference>
<keyword evidence="5" id="KW-0274">FAD</keyword>
<dbReference type="InterPro" id="IPR017938">
    <property type="entry name" value="Riboflavin_synthase-like_b-brl"/>
</dbReference>
<dbReference type="CDD" id="cd06184">
    <property type="entry name" value="flavohem_like_fad_nad_binding"/>
    <property type="match status" value="1"/>
</dbReference>
<dbReference type="PROSITE" id="PS51384">
    <property type="entry name" value="FAD_FR"/>
    <property type="match status" value="1"/>
</dbReference>
<dbReference type="Pfam" id="PF00111">
    <property type="entry name" value="Fer2"/>
    <property type="match status" value="1"/>
</dbReference>
<dbReference type="GO" id="GO:0008941">
    <property type="term" value="F:nitric oxide dioxygenase NAD(P)H activity"/>
    <property type="evidence" value="ECO:0007669"/>
    <property type="project" value="UniProtKB-EC"/>
</dbReference>
<dbReference type="InterPro" id="IPR017927">
    <property type="entry name" value="FAD-bd_FR_type"/>
</dbReference>
<evidence type="ECO:0000259" key="10">
    <source>
        <dbReference type="PROSITE" id="PS51384"/>
    </source>
</evidence>
<comment type="caution">
    <text evidence="11">The sequence shown here is derived from an EMBL/GenBank/DDBJ whole genome shotgun (WGS) entry which is preliminary data.</text>
</comment>
<dbReference type="GO" id="GO:0050660">
    <property type="term" value="F:flavin adenine dinucleotide binding"/>
    <property type="evidence" value="ECO:0007669"/>
    <property type="project" value="TreeGrafter"/>
</dbReference>
<dbReference type="PANTHER" id="PTHR47354:SF8">
    <property type="entry name" value="1,2-PHENYLACETYL-COA EPOXIDASE, SUBUNIT E"/>
    <property type="match status" value="1"/>
</dbReference>
<dbReference type="EC" id="1.14.12.17" evidence="11"/>
<keyword evidence="4" id="KW-0479">Metal-binding</keyword>
<evidence type="ECO:0000256" key="2">
    <source>
        <dbReference type="ARBA" id="ARBA00022630"/>
    </source>
</evidence>
<evidence type="ECO:0000313" key="12">
    <source>
        <dbReference type="Proteomes" id="UP000318288"/>
    </source>
</evidence>
<dbReference type="SUPFAM" id="SSF63380">
    <property type="entry name" value="Riboflavin synthase domain-like"/>
    <property type="match status" value="1"/>
</dbReference>
<proteinExistence type="predicted"/>
<evidence type="ECO:0000256" key="6">
    <source>
        <dbReference type="ARBA" id="ARBA00023002"/>
    </source>
</evidence>
<feature type="domain" description="2Fe-2S ferredoxin-type" evidence="9">
    <location>
        <begin position="329"/>
        <end position="411"/>
    </location>
</feature>
<evidence type="ECO:0000256" key="4">
    <source>
        <dbReference type="ARBA" id="ARBA00022723"/>
    </source>
</evidence>
<accession>A0A5C6FDK5</accession>
<dbReference type="Pfam" id="PF00970">
    <property type="entry name" value="FAD_binding_6"/>
    <property type="match status" value="1"/>
</dbReference>
<evidence type="ECO:0000256" key="5">
    <source>
        <dbReference type="ARBA" id="ARBA00022827"/>
    </source>
</evidence>
<dbReference type="InterPro" id="IPR008333">
    <property type="entry name" value="Cbr1-like_FAD-bd_dom"/>
</dbReference>
<dbReference type="InterPro" id="IPR039261">
    <property type="entry name" value="FNR_nucleotide-bd"/>
</dbReference>
<dbReference type="Gene3D" id="2.40.30.10">
    <property type="entry name" value="Translation factors"/>
    <property type="match status" value="1"/>
</dbReference>
<dbReference type="PROSITE" id="PS51085">
    <property type="entry name" value="2FE2S_FER_2"/>
    <property type="match status" value="1"/>
</dbReference>
<dbReference type="Gene3D" id="3.10.20.30">
    <property type="match status" value="1"/>
</dbReference>
<keyword evidence="6 11" id="KW-0560">Oxidoreductase</keyword>
<sequence>MPGIVGFLIIVPFVGYLVFAEFVARRDERRFRTDILDDDVQAQVPVASKSVVDASGWTGWRDVVVDSIQDESVDCRSFTFRSIDGSDFPAFKGGQSILIRYPSSDDPDAKPIARCYSLSSGPGESRYRITVKRVPGGRMSNRLHDRVNVGDVVSIQSPRGHFHIDLDHPERPIHLIAAGIGITPMLSMLLHSLEVTPDREVHLHYQLRDQRNAPFLKPLRYLHQTLSKVGTFHLHVWFSRPLADEPLQVDSTTGRITAPDIISHAGSTPSNADYRICGPNAFMESMATELIAGGARDKSVQYESFGGKAKGPGVIAVKTTVNEANVDEVPVRFTLSNQDAVWSSQNQSLLDIAEASGISVDSSCRSGQCGSCIHRLTRGTVRYPQPPTCEVAPGEVILCTARPDSDVEIEA</sequence>
<dbReference type="InterPro" id="IPR050415">
    <property type="entry name" value="MRET"/>
</dbReference>
<name>A0A5C6FDK5_9BACT</name>
<protein>
    <submittedName>
        <fullName evidence="11">Flavohemoprotein</fullName>
        <ecNumber evidence="11">1.14.12.17</ecNumber>
    </submittedName>
</protein>
<evidence type="ECO:0000313" key="11">
    <source>
        <dbReference type="EMBL" id="TWU58670.1"/>
    </source>
</evidence>
<feature type="domain" description="FAD-binding FR-type" evidence="10">
    <location>
        <begin position="58"/>
        <end position="165"/>
    </location>
</feature>
<dbReference type="InterPro" id="IPR001433">
    <property type="entry name" value="OxRdtase_FAD/NAD-bd"/>
</dbReference>
<dbReference type="InterPro" id="IPR001041">
    <property type="entry name" value="2Fe-2S_ferredoxin-type"/>
</dbReference>
<keyword evidence="12" id="KW-1185">Reference proteome</keyword>
<evidence type="ECO:0000259" key="9">
    <source>
        <dbReference type="PROSITE" id="PS51085"/>
    </source>
</evidence>
<dbReference type="GO" id="GO:0051537">
    <property type="term" value="F:2 iron, 2 sulfur cluster binding"/>
    <property type="evidence" value="ECO:0007669"/>
    <property type="project" value="UniProtKB-KW"/>
</dbReference>
<dbReference type="InterPro" id="IPR006058">
    <property type="entry name" value="2Fe2S_fd_BS"/>
</dbReference>
<reference evidence="11 12" key="1">
    <citation type="submission" date="2019-02" db="EMBL/GenBank/DDBJ databases">
        <title>Deep-cultivation of Planctomycetes and their phenomic and genomic characterization uncovers novel biology.</title>
        <authorList>
            <person name="Wiegand S."/>
            <person name="Jogler M."/>
            <person name="Boedeker C."/>
            <person name="Pinto D."/>
            <person name="Vollmers J."/>
            <person name="Rivas-Marin E."/>
            <person name="Kohn T."/>
            <person name="Peeters S.H."/>
            <person name="Heuer A."/>
            <person name="Rast P."/>
            <person name="Oberbeckmann S."/>
            <person name="Bunk B."/>
            <person name="Jeske O."/>
            <person name="Meyerdierks A."/>
            <person name="Storesund J.E."/>
            <person name="Kallscheuer N."/>
            <person name="Luecker S."/>
            <person name="Lage O.M."/>
            <person name="Pohl T."/>
            <person name="Merkel B.J."/>
            <person name="Hornburger P."/>
            <person name="Mueller R.-W."/>
            <person name="Bruemmer F."/>
            <person name="Labrenz M."/>
            <person name="Spormann A.M."/>
            <person name="Op Den Camp H."/>
            <person name="Overmann J."/>
            <person name="Amann R."/>
            <person name="Jetten M.S.M."/>
            <person name="Mascher T."/>
            <person name="Medema M.H."/>
            <person name="Devos D.P."/>
            <person name="Kaster A.-K."/>
            <person name="Ovreas L."/>
            <person name="Rohde M."/>
            <person name="Galperin M.Y."/>
            <person name="Jogler C."/>
        </authorList>
    </citation>
    <scope>NUCLEOTIDE SEQUENCE [LARGE SCALE GENOMIC DNA]</scope>
    <source>
        <strain evidence="11 12">Poly51</strain>
    </source>
</reference>
<keyword evidence="2" id="KW-0285">Flavoprotein</keyword>
<comment type="cofactor">
    <cofactor evidence="1">
        <name>FAD</name>
        <dbReference type="ChEBI" id="CHEBI:57692"/>
    </cofactor>
</comment>
<evidence type="ECO:0000256" key="1">
    <source>
        <dbReference type="ARBA" id="ARBA00001974"/>
    </source>
</evidence>
<gene>
    <name evidence="11" type="primary">hmp_1</name>
    <name evidence="11" type="ORF">Poly51_14490</name>
</gene>
<organism evidence="11 12">
    <name type="scientific">Rubripirellula tenax</name>
    <dbReference type="NCBI Taxonomy" id="2528015"/>
    <lineage>
        <taxon>Bacteria</taxon>
        <taxon>Pseudomonadati</taxon>
        <taxon>Planctomycetota</taxon>
        <taxon>Planctomycetia</taxon>
        <taxon>Pirellulales</taxon>
        <taxon>Pirellulaceae</taxon>
        <taxon>Rubripirellula</taxon>
    </lineage>
</organism>
<dbReference type="SUPFAM" id="SSF54292">
    <property type="entry name" value="2Fe-2S ferredoxin-like"/>
    <property type="match status" value="1"/>
</dbReference>
<dbReference type="RefSeq" id="WP_186775395.1">
    <property type="nucleotide sequence ID" value="NZ_SJPW01000002.1"/>
</dbReference>
<dbReference type="Gene3D" id="3.40.50.80">
    <property type="entry name" value="Nucleotide-binding domain of ferredoxin-NADP reductase (FNR) module"/>
    <property type="match status" value="1"/>
</dbReference>
<evidence type="ECO:0000256" key="7">
    <source>
        <dbReference type="ARBA" id="ARBA00023004"/>
    </source>
</evidence>
<dbReference type="Proteomes" id="UP000318288">
    <property type="component" value="Unassembled WGS sequence"/>
</dbReference>
<evidence type="ECO:0000256" key="8">
    <source>
        <dbReference type="ARBA" id="ARBA00023014"/>
    </source>
</evidence>
<dbReference type="EMBL" id="SJPW01000002">
    <property type="protein sequence ID" value="TWU58670.1"/>
    <property type="molecule type" value="Genomic_DNA"/>
</dbReference>
<dbReference type="CDD" id="cd00207">
    <property type="entry name" value="fer2"/>
    <property type="match status" value="1"/>
</dbReference>
<keyword evidence="7" id="KW-0408">Iron</keyword>
<dbReference type="PROSITE" id="PS00197">
    <property type="entry name" value="2FE2S_FER_1"/>
    <property type="match status" value="1"/>
</dbReference>
<dbReference type="GO" id="GO:0046872">
    <property type="term" value="F:metal ion binding"/>
    <property type="evidence" value="ECO:0007669"/>
    <property type="project" value="UniProtKB-KW"/>
</dbReference>